<name>A0AA38WYC8_9EURO</name>
<dbReference type="Pfam" id="PF00106">
    <property type="entry name" value="adh_short"/>
    <property type="match status" value="1"/>
</dbReference>
<comment type="similarity">
    <text evidence="1">Belongs to the short-chain dehydrogenases/reductases (SDR) family.</text>
</comment>
<organism evidence="3 4">
    <name type="scientific">Cladophialophora chaetospira</name>
    <dbReference type="NCBI Taxonomy" id="386627"/>
    <lineage>
        <taxon>Eukaryota</taxon>
        <taxon>Fungi</taxon>
        <taxon>Dikarya</taxon>
        <taxon>Ascomycota</taxon>
        <taxon>Pezizomycotina</taxon>
        <taxon>Eurotiomycetes</taxon>
        <taxon>Chaetothyriomycetidae</taxon>
        <taxon>Chaetothyriales</taxon>
        <taxon>Herpotrichiellaceae</taxon>
        <taxon>Cladophialophora</taxon>
    </lineage>
</organism>
<dbReference type="EC" id="1.3.1.33" evidence="3"/>
<evidence type="ECO:0000313" key="3">
    <source>
        <dbReference type="EMBL" id="KAJ9603404.1"/>
    </source>
</evidence>
<sequence>MLISFSSFWTNFFPPKPAYTEKNVGNLEGKVYIVSGSNTGMGKQLARILYAKNAKVYIAARSEERALKAMDEIKKATPDSKGSLVFMKLDLSDLRTIKASADFFLARESKLHVLFNNAGVMYVDTKGPQTTPQRYEMNLGVNVLGTFLFTKLLTPALISTAKSEPAGSVRVIWVSSLGTEMVGEKSIGLSHKDLDALAKRTPMDRYALSKAGNWLHAVDCARRLHDDGVVSVPINPGNLNTELARQHPALIQWILRRLVYPPLYGACTQLYAAMSSDIGLKDSGTWGECLRWFCSEKVHLTDTVAVVAPFGRLYPIRKDLLDATKSKEEGGNGHAAEFWDWSEEQVKLYI</sequence>
<dbReference type="PANTHER" id="PTHR43157">
    <property type="entry name" value="PHOSPHATIDYLINOSITOL-GLYCAN BIOSYNTHESIS CLASS F PROTEIN-RELATED"/>
    <property type="match status" value="1"/>
</dbReference>
<dbReference type="PRINTS" id="PR00081">
    <property type="entry name" value="GDHRDH"/>
</dbReference>
<reference evidence="3" key="1">
    <citation type="submission" date="2022-10" db="EMBL/GenBank/DDBJ databases">
        <title>Culturing micro-colonial fungi from biological soil crusts in the Mojave desert and describing Neophaeococcomyces mojavensis, and introducing the new genera and species Taxawa tesnikishii.</title>
        <authorList>
            <person name="Kurbessoian T."/>
            <person name="Stajich J.E."/>
        </authorList>
    </citation>
    <scope>NUCLEOTIDE SEQUENCE</scope>
    <source>
        <strain evidence="3">TK_41</strain>
    </source>
</reference>
<dbReference type="Proteomes" id="UP001172673">
    <property type="component" value="Unassembled WGS sequence"/>
</dbReference>
<dbReference type="InterPro" id="IPR036291">
    <property type="entry name" value="NAD(P)-bd_dom_sf"/>
</dbReference>
<dbReference type="GO" id="GO:0016630">
    <property type="term" value="F:protochlorophyllide reductase activity"/>
    <property type="evidence" value="ECO:0007669"/>
    <property type="project" value="UniProtKB-EC"/>
</dbReference>
<evidence type="ECO:0000256" key="1">
    <source>
        <dbReference type="ARBA" id="ARBA00006484"/>
    </source>
</evidence>
<gene>
    <name evidence="3" type="primary">RDH1_5</name>
    <name evidence="3" type="ORF">H2200_012182</name>
</gene>
<dbReference type="Gene3D" id="3.40.50.720">
    <property type="entry name" value="NAD(P)-binding Rossmann-like Domain"/>
    <property type="match status" value="1"/>
</dbReference>
<protein>
    <submittedName>
        <fullName evidence="3">Short-chain alcohol dehydrogenase</fullName>
        <ecNumber evidence="3">1.3.1.33</ecNumber>
    </submittedName>
</protein>
<keyword evidence="2 3" id="KW-0560">Oxidoreductase</keyword>
<comment type="caution">
    <text evidence="3">The sequence shown here is derived from an EMBL/GenBank/DDBJ whole genome shotgun (WGS) entry which is preliminary data.</text>
</comment>
<proteinExistence type="inferred from homology"/>
<dbReference type="InterPro" id="IPR002347">
    <property type="entry name" value="SDR_fam"/>
</dbReference>
<dbReference type="PANTHER" id="PTHR43157:SF31">
    <property type="entry name" value="PHOSPHATIDYLINOSITOL-GLYCAN BIOSYNTHESIS CLASS F PROTEIN"/>
    <property type="match status" value="1"/>
</dbReference>
<dbReference type="SUPFAM" id="SSF51735">
    <property type="entry name" value="NAD(P)-binding Rossmann-fold domains"/>
    <property type="match status" value="1"/>
</dbReference>
<accession>A0AA38WYC8</accession>
<keyword evidence="4" id="KW-1185">Reference proteome</keyword>
<evidence type="ECO:0000313" key="4">
    <source>
        <dbReference type="Proteomes" id="UP001172673"/>
    </source>
</evidence>
<dbReference type="EMBL" id="JAPDRK010000022">
    <property type="protein sequence ID" value="KAJ9603404.1"/>
    <property type="molecule type" value="Genomic_DNA"/>
</dbReference>
<evidence type="ECO:0000256" key="2">
    <source>
        <dbReference type="ARBA" id="ARBA00023002"/>
    </source>
</evidence>
<dbReference type="AlphaFoldDB" id="A0AA38WYC8"/>